<dbReference type="InterPro" id="IPR001905">
    <property type="entry name" value="Ammonium_transpt"/>
</dbReference>
<accession>A0A895XX39</accession>
<dbReference type="SUPFAM" id="SSF111352">
    <property type="entry name" value="Ammonium transporter"/>
    <property type="match status" value="1"/>
</dbReference>
<proteinExistence type="inferred from homology"/>
<dbReference type="Proteomes" id="UP000662939">
    <property type="component" value="Chromosome"/>
</dbReference>
<dbReference type="PANTHER" id="PTHR43029">
    <property type="entry name" value="AMMONIUM TRANSPORTER MEP2"/>
    <property type="match status" value="1"/>
</dbReference>
<feature type="compositionally biased region" description="Basic and acidic residues" evidence="10">
    <location>
        <begin position="431"/>
        <end position="445"/>
    </location>
</feature>
<evidence type="ECO:0000256" key="7">
    <source>
        <dbReference type="ARBA" id="ARBA00023177"/>
    </source>
</evidence>
<dbReference type="Pfam" id="PF00909">
    <property type="entry name" value="Ammonium_transp"/>
    <property type="match status" value="1"/>
</dbReference>
<evidence type="ECO:0000256" key="5">
    <source>
        <dbReference type="ARBA" id="ARBA00022989"/>
    </source>
</evidence>
<dbReference type="InterPro" id="IPR018047">
    <property type="entry name" value="Ammonium_transpt_CS"/>
</dbReference>
<dbReference type="PROSITE" id="PS01219">
    <property type="entry name" value="AMMONIUM_TRANSP"/>
    <property type="match status" value="1"/>
</dbReference>
<dbReference type="NCBIfam" id="TIGR00836">
    <property type="entry name" value="amt"/>
    <property type="match status" value="1"/>
</dbReference>
<feature type="domain" description="Ammonium transporter AmtB-like" evidence="11">
    <location>
        <begin position="10"/>
        <end position="405"/>
    </location>
</feature>
<evidence type="ECO:0000313" key="13">
    <source>
        <dbReference type="Proteomes" id="UP000662939"/>
    </source>
</evidence>
<feature type="transmembrane region" description="Helical" evidence="9">
    <location>
        <begin position="46"/>
        <end position="65"/>
    </location>
</feature>
<protein>
    <recommendedName>
        <fullName evidence="8 9">Ammonium transporter</fullName>
    </recommendedName>
</protein>
<gene>
    <name evidence="12" type="ORF">JQS30_04615</name>
</gene>
<dbReference type="GO" id="GO:0005886">
    <property type="term" value="C:plasma membrane"/>
    <property type="evidence" value="ECO:0007669"/>
    <property type="project" value="UniProtKB-SubCell"/>
</dbReference>
<dbReference type="AlphaFoldDB" id="A0A895XX39"/>
<keyword evidence="7 9" id="KW-0924">Ammonia transport</keyword>
<evidence type="ECO:0000256" key="1">
    <source>
        <dbReference type="ARBA" id="ARBA00004141"/>
    </source>
</evidence>
<dbReference type="KEGG" id="nav:JQS30_04615"/>
<feature type="transmembrane region" description="Helical" evidence="9">
    <location>
        <begin position="195"/>
        <end position="215"/>
    </location>
</feature>
<comment type="subcellular location">
    <subcellularLocation>
        <location evidence="9">Cell membrane</location>
        <topology evidence="9">Multi-pass membrane protein</topology>
    </subcellularLocation>
    <subcellularLocation>
        <location evidence="1">Membrane</location>
        <topology evidence="1">Multi-pass membrane protein</topology>
    </subcellularLocation>
</comment>
<feature type="region of interest" description="Disordered" evidence="10">
    <location>
        <begin position="397"/>
        <end position="451"/>
    </location>
</feature>
<feature type="transmembrane region" description="Helical" evidence="9">
    <location>
        <begin position="128"/>
        <end position="150"/>
    </location>
</feature>
<dbReference type="PANTHER" id="PTHR43029:SF10">
    <property type="entry name" value="AMMONIUM TRANSPORTER MEP2"/>
    <property type="match status" value="1"/>
</dbReference>
<feature type="transmembrane region" description="Helical" evidence="9">
    <location>
        <begin position="283"/>
        <end position="302"/>
    </location>
</feature>
<evidence type="ECO:0000256" key="9">
    <source>
        <dbReference type="RuleBase" id="RU362002"/>
    </source>
</evidence>
<evidence type="ECO:0000256" key="10">
    <source>
        <dbReference type="SAM" id="MobiDB-lite"/>
    </source>
</evidence>
<dbReference type="Gene3D" id="1.10.3430.10">
    <property type="entry name" value="Ammonium transporter AmtB like domains"/>
    <property type="match status" value="1"/>
</dbReference>
<evidence type="ECO:0000259" key="11">
    <source>
        <dbReference type="Pfam" id="PF00909"/>
    </source>
</evidence>
<dbReference type="InterPro" id="IPR029020">
    <property type="entry name" value="Ammonium/urea_transptr"/>
</dbReference>
<dbReference type="RefSeq" id="WP_213172207.1">
    <property type="nucleotide sequence ID" value="NZ_CP070496.1"/>
</dbReference>
<keyword evidence="4 9" id="KW-0812">Transmembrane</keyword>
<evidence type="ECO:0000256" key="2">
    <source>
        <dbReference type="ARBA" id="ARBA00005887"/>
    </source>
</evidence>
<reference evidence="12" key="1">
    <citation type="submission" date="2021-02" db="EMBL/GenBank/DDBJ databases">
        <title>Natronoglycomyces albus gen. nov., sp. nov, a haloalkaliphilic actinobacterium from a soda solonchak soil.</title>
        <authorList>
            <person name="Sorokin D.Y."/>
            <person name="Khijniak T.V."/>
            <person name="Zakharycheva A.P."/>
            <person name="Boueva O.V."/>
            <person name="Ariskina E.V."/>
            <person name="Hahnke R.L."/>
            <person name="Bunk B."/>
            <person name="Sproer C."/>
            <person name="Schumann P."/>
            <person name="Evtushenko L.I."/>
            <person name="Kublanov I.V."/>
        </authorList>
    </citation>
    <scope>NUCLEOTIDE SEQUENCE</scope>
    <source>
        <strain evidence="12">DSM 106290</strain>
    </source>
</reference>
<evidence type="ECO:0000256" key="3">
    <source>
        <dbReference type="ARBA" id="ARBA00022448"/>
    </source>
</evidence>
<feature type="compositionally biased region" description="Low complexity" evidence="10">
    <location>
        <begin position="421"/>
        <end position="430"/>
    </location>
</feature>
<feature type="transmembrane region" description="Helical" evidence="9">
    <location>
        <begin position="354"/>
        <end position="378"/>
    </location>
</feature>
<feature type="transmembrane region" description="Helical" evidence="9">
    <location>
        <begin position="162"/>
        <end position="183"/>
    </location>
</feature>
<evidence type="ECO:0000256" key="4">
    <source>
        <dbReference type="ARBA" id="ARBA00022692"/>
    </source>
</evidence>
<feature type="transmembrane region" description="Helical" evidence="9">
    <location>
        <begin position="227"/>
        <end position="247"/>
    </location>
</feature>
<feature type="transmembrane region" description="Helical" evidence="9">
    <location>
        <begin position="314"/>
        <end position="334"/>
    </location>
</feature>
<dbReference type="EMBL" id="CP070496">
    <property type="protein sequence ID" value="QSB06198.1"/>
    <property type="molecule type" value="Genomic_DNA"/>
</dbReference>
<keyword evidence="13" id="KW-1185">Reference proteome</keyword>
<feature type="transmembrane region" description="Helical" evidence="9">
    <location>
        <begin position="100"/>
        <end position="121"/>
    </location>
</feature>
<dbReference type="GO" id="GO:0008519">
    <property type="term" value="F:ammonium channel activity"/>
    <property type="evidence" value="ECO:0007669"/>
    <property type="project" value="InterPro"/>
</dbReference>
<feature type="transmembrane region" description="Helical" evidence="9">
    <location>
        <begin position="259"/>
        <end position="277"/>
    </location>
</feature>
<comment type="similarity">
    <text evidence="2 9">Belongs to the ammonia transporter channel (TC 1.A.11.2) family.</text>
</comment>
<organism evidence="12 13">
    <name type="scientific">Natronoglycomyces albus</name>
    <dbReference type="NCBI Taxonomy" id="2811108"/>
    <lineage>
        <taxon>Bacteria</taxon>
        <taxon>Bacillati</taxon>
        <taxon>Actinomycetota</taxon>
        <taxon>Actinomycetes</taxon>
        <taxon>Glycomycetales</taxon>
        <taxon>Glycomycetaceae</taxon>
        <taxon>Natronoglycomyces</taxon>
    </lineage>
</organism>
<keyword evidence="6 9" id="KW-0472">Membrane</keyword>
<evidence type="ECO:0000256" key="8">
    <source>
        <dbReference type="ARBA" id="ARBA00050025"/>
    </source>
</evidence>
<keyword evidence="5 9" id="KW-1133">Transmembrane helix</keyword>
<keyword evidence="3 9" id="KW-0813">Transport</keyword>
<evidence type="ECO:0000256" key="6">
    <source>
        <dbReference type="ARBA" id="ARBA00023136"/>
    </source>
</evidence>
<dbReference type="InterPro" id="IPR024041">
    <property type="entry name" value="NH4_transpt_AmtB-like_dom"/>
</dbReference>
<name>A0A895XX39_9ACTN</name>
<evidence type="ECO:0000313" key="12">
    <source>
        <dbReference type="EMBL" id="QSB06198.1"/>
    </source>
</evidence>
<sequence>MEGLDTGSNAWILTSAALVLLMTPGLALFYGGLTRAKSVVNMMMKCLAAIGIVTLLWVIYGASIAEGDTGNAFWGGLSDLGMRGLLDFEASHDGGVSGGALTAFAMMFAIITVALISGAVADRMKFSAWVIFAAIWVTVVYFPVAYWVWGDGFIEDWGVLDFAGGTAVHVNAGAAALALALVVGRRLGWRNGAFAPHNLPLVLLGTGLLWFGWFGFNGGSAFASDDIAGLALLNTHIATGAAALAWLATDRLRGVKPSILGGCSGVIAGLVAITPAAGHVEPLGAIAVGLIAGAICPFAISLKHRLGYDDALDVVGLHMVAGAWGSVAVGFFAVPEISDGTAGVFYGGQFSFLGLQALAVLVVAAYSFIVALLIALALKHTLGVRVDSEQELAGIDGTEHGESGYDLPLNGHDSGEDSLGAADSAQASDVSQRHSAESTSTKKDTSAAIPT</sequence>
<feature type="transmembrane region" description="Helical" evidence="9">
    <location>
        <begin position="12"/>
        <end position="34"/>
    </location>
</feature>